<evidence type="ECO:0000256" key="2">
    <source>
        <dbReference type="ARBA" id="ARBA00023125"/>
    </source>
</evidence>
<name>A0A9D6AA38_9BACT</name>
<dbReference type="SMART" id="SM00342">
    <property type="entry name" value="HTH_ARAC"/>
    <property type="match status" value="1"/>
</dbReference>
<dbReference type="EMBL" id="JABZTM010000065">
    <property type="protein sequence ID" value="MBF1447066.1"/>
    <property type="molecule type" value="Genomic_DNA"/>
</dbReference>
<proteinExistence type="predicted"/>
<feature type="transmembrane region" description="Helical" evidence="5">
    <location>
        <begin position="411"/>
        <end position="431"/>
    </location>
</feature>
<reference evidence="7" key="1">
    <citation type="submission" date="2020-04" db="EMBL/GenBank/DDBJ databases">
        <title>Deep metagenomics examines the oral microbiome during advanced dental caries in children, revealing novel taxa and co-occurrences with host molecules.</title>
        <authorList>
            <person name="Baker J.L."/>
            <person name="Morton J.T."/>
            <person name="Dinis M."/>
            <person name="Alvarez R."/>
            <person name="Tran N.C."/>
            <person name="Knight R."/>
            <person name="Edlund A."/>
        </authorList>
    </citation>
    <scope>NUCLEOTIDE SEQUENCE</scope>
    <source>
        <strain evidence="7">JCVI_32_bin.50</strain>
    </source>
</reference>
<evidence type="ECO:0000259" key="6">
    <source>
        <dbReference type="PROSITE" id="PS01124"/>
    </source>
</evidence>
<dbReference type="GO" id="GO:0003700">
    <property type="term" value="F:DNA-binding transcription factor activity"/>
    <property type="evidence" value="ECO:0007669"/>
    <property type="project" value="InterPro"/>
</dbReference>
<sequence>MKLFVYDLLLHPPHSLKTVLCTLYILIGGSSIAFADVNTATVHSEMLRMPAKERLVYLRNACDNAIGKDDEKQYDLLKIYIAEAQKQASTVDEMYGLKRLMCYYYNYDKDKQLHKELPDAMNKMIAYGYTDYYYELWSLMIEQHFYTEKIILALSEAKELFDDAKKRKNGYGLAVANNLLGEIYADMYDGVISLRHFAIAVEYAKKLKHNNRLLILIYSNYTDALYNERQYPQMLKVAQEWEEKLKEHAEKIKKEGKSLSPLTPWYAYCYLAIADAQMQMGNYDAANSYLQKVASTINSQTIRVKSAYYHSISQFWACKKDYEKALEYSNICLKISASIKDAMGMNGLLIDHAYILNSAGRYKEASQLYSNLMEKRDSLEENYMRNQLNEMSVNYQLENERANRNQANMNLAISLSALLISILIGVLYYIYTRKLRQRERIMFKTVQRFKLTERLNLASLETLSEEKLTMEERLFIETCQMMDRDKPYRDPDFNRDLMATLLNTNRTYLGSAIRKYADGLTISEFITRYRLRYAAALLVGRPDMNINDTGLMAGFNSRSTYNRLFRNFFGVSPTSFRDIRVQSADEQSSEADDV</sequence>
<organism evidence="7 8">
    <name type="scientific">Prevotella nigrescens</name>
    <dbReference type="NCBI Taxonomy" id="28133"/>
    <lineage>
        <taxon>Bacteria</taxon>
        <taxon>Pseudomonadati</taxon>
        <taxon>Bacteroidota</taxon>
        <taxon>Bacteroidia</taxon>
        <taxon>Bacteroidales</taxon>
        <taxon>Prevotellaceae</taxon>
        <taxon>Prevotella</taxon>
    </lineage>
</organism>
<keyword evidence="2" id="KW-0238">DNA-binding</keyword>
<dbReference type="SUPFAM" id="SSF48452">
    <property type="entry name" value="TPR-like"/>
    <property type="match status" value="1"/>
</dbReference>
<keyword evidence="5" id="KW-0472">Membrane</keyword>
<dbReference type="InterPro" id="IPR018060">
    <property type="entry name" value="HTH_AraC"/>
</dbReference>
<keyword evidence="5" id="KW-0812">Transmembrane</keyword>
<dbReference type="PANTHER" id="PTHR43280:SF29">
    <property type="entry name" value="ARAC-FAMILY TRANSCRIPTIONAL REGULATOR"/>
    <property type="match status" value="1"/>
</dbReference>
<evidence type="ECO:0000256" key="4">
    <source>
        <dbReference type="SAM" id="Coils"/>
    </source>
</evidence>
<dbReference type="GO" id="GO:0043565">
    <property type="term" value="F:sequence-specific DNA binding"/>
    <property type="evidence" value="ECO:0007669"/>
    <property type="project" value="InterPro"/>
</dbReference>
<protein>
    <submittedName>
        <fullName evidence="7">AraC family transcriptional regulator</fullName>
    </submittedName>
</protein>
<keyword evidence="1" id="KW-0805">Transcription regulation</keyword>
<gene>
    <name evidence="7" type="ORF">HXN55_06765</name>
</gene>
<keyword evidence="5" id="KW-1133">Transmembrane helix</keyword>
<dbReference type="SUPFAM" id="SSF46689">
    <property type="entry name" value="Homeodomain-like"/>
    <property type="match status" value="1"/>
</dbReference>
<dbReference type="InterPro" id="IPR011990">
    <property type="entry name" value="TPR-like_helical_dom_sf"/>
</dbReference>
<feature type="domain" description="HTH araC/xylS-type" evidence="6">
    <location>
        <begin position="476"/>
        <end position="579"/>
    </location>
</feature>
<dbReference type="RefSeq" id="WP_278490334.1">
    <property type="nucleotide sequence ID" value="NZ_JABZTM010000065.1"/>
</dbReference>
<dbReference type="AlphaFoldDB" id="A0A9D6AA38"/>
<comment type="caution">
    <text evidence="7">The sequence shown here is derived from an EMBL/GenBank/DDBJ whole genome shotgun (WGS) entry which is preliminary data.</text>
</comment>
<evidence type="ECO:0000256" key="3">
    <source>
        <dbReference type="ARBA" id="ARBA00023163"/>
    </source>
</evidence>
<dbReference type="PANTHER" id="PTHR43280">
    <property type="entry name" value="ARAC-FAMILY TRANSCRIPTIONAL REGULATOR"/>
    <property type="match status" value="1"/>
</dbReference>
<dbReference type="PROSITE" id="PS01124">
    <property type="entry name" value="HTH_ARAC_FAMILY_2"/>
    <property type="match status" value="1"/>
</dbReference>
<evidence type="ECO:0000313" key="7">
    <source>
        <dbReference type="EMBL" id="MBF1447066.1"/>
    </source>
</evidence>
<dbReference type="PROSITE" id="PS00041">
    <property type="entry name" value="HTH_ARAC_FAMILY_1"/>
    <property type="match status" value="1"/>
</dbReference>
<dbReference type="Gene3D" id="1.25.40.10">
    <property type="entry name" value="Tetratricopeptide repeat domain"/>
    <property type="match status" value="1"/>
</dbReference>
<dbReference type="InterPro" id="IPR018062">
    <property type="entry name" value="HTH_AraC-typ_CS"/>
</dbReference>
<dbReference type="Proteomes" id="UP000787419">
    <property type="component" value="Unassembled WGS sequence"/>
</dbReference>
<dbReference type="InterPro" id="IPR009057">
    <property type="entry name" value="Homeodomain-like_sf"/>
</dbReference>
<feature type="coiled-coil region" evidence="4">
    <location>
        <begin position="362"/>
        <end position="405"/>
    </location>
</feature>
<evidence type="ECO:0000256" key="1">
    <source>
        <dbReference type="ARBA" id="ARBA00023015"/>
    </source>
</evidence>
<dbReference type="Gene3D" id="1.10.10.60">
    <property type="entry name" value="Homeodomain-like"/>
    <property type="match status" value="1"/>
</dbReference>
<accession>A0A9D6AA38</accession>
<dbReference type="Pfam" id="PF12833">
    <property type="entry name" value="HTH_18"/>
    <property type="match status" value="1"/>
</dbReference>
<evidence type="ECO:0000256" key="5">
    <source>
        <dbReference type="SAM" id="Phobius"/>
    </source>
</evidence>
<keyword evidence="3" id="KW-0804">Transcription</keyword>
<keyword evidence="4" id="KW-0175">Coiled coil</keyword>
<evidence type="ECO:0000313" key="8">
    <source>
        <dbReference type="Proteomes" id="UP000787419"/>
    </source>
</evidence>